<accession>A0A8J8SKK9</accession>
<feature type="region of interest" description="Disordered" evidence="3">
    <location>
        <begin position="1"/>
        <end position="22"/>
    </location>
</feature>
<organism evidence="4 5">
    <name type="scientific">Falsirhodobacter algicola</name>
    <dbReference type="NCBI Taxonomy" id="2692330"/>
    <lineage>
        <taxon>Bacteria</taxon>
        <taxon>Pseudomonadati</taxon>
        <taxon>Pseudomonadota</taxon>
        <taxon>Alphaproteobacteria</taxon>
        <taxon>Rhodobacterales</taxon>
        <taxon>Paracoccaceae</taxon>
        <taxon>Falsirhodobacter</taxon>
    </lineage>
</organism>
<dbReference type="GO" id="GO:0030527">
    <property type="term" value="F:structural constituent of chromatin"/>
    <property type="evidence" value="ECO:0007669"/>
    <property type="project" value="InterPro"/>
</dbReference>
<dbReference type="InterPro" id="IPR010992">
    <property type="entry name" value="IHF-like_DNA-bd_dom_sf"/>
</dbReference>
<evidence type="ECO:0008006" key="6">
    <source>
        <dbReference type="Google" id="ProtNLM"/>
    </source>
</evidence>
<sequence>MATKTTRSAKAAEPVETVEPTVPEVAADPVTVVKLPDLLDRIVEQTGQKKGVVKPIVEALLTNIAENLKEGTDLALPPLGRLRVIKRKEEDGPLTLKLRFPNNAEKTSENTLAEDDE</sequence>
<dbReference type="Gene3D" id="4.10.520.10">
    <property type="entry name" value="IHF-like DNA-binding proteins"/>
    <property type="match status" value="1"/>
</dbReference>
<reference evidence="4" key="1">
    <citation type="submission" date="2020-01" db="EMBL/GenBank/DDBJ databases">
        <authorList>
            <person name="Yang Y."/>
            <person name="Kwon Y.M."/>
        </authorList>
    </citation>
    <scope>NUCLEOTIDE SEQUENCE</scope>
    <source>
        <strain evidence="4">PG104</strain>
    </source>
</reference>
<dbReference type="KEGG" id="fap:GR316_04405"/>
<dbReference type="EMBL" id="CP047289">
    <property type="protein sequence ID" value="QUS35576.1"/>
    <property type="molecule type" value="Genomic_DNA"/>
</dbReference>
<dbReference type="RefSeq" id="WP_211784824.1">
    <property type="nucleotide sequence ID" value="NZ_CP047289.1"/>
</dbReference>
<evidence type="ECO:0000256" key="3">
    <source>
        <dbReference type="SAM" id="MobiDB-lite"/>
    </source>
</evidence>
<dbReference type="Pfam" id="PF00216">
    <property type="entry name" value="Bac_DNA_binding"/>
    <property type="match status" value="1"/>
</dbReference>
<evidence type="ECO:0000256" key="1">
    <source>
        <dbReference type="ARBA" id="ARBA00010529"/>
    </source>
</evidence>
<evidence type="ECO:0000313" key="5">
    <source>
        <dbReference type="Proteomes" id="UP000679284"/>
    </source>
</evidence>
<name>A0A8J8SKK9_9RHOB</name>
<protein>
    <recommendedName>
        <fullName evidence="6">DNA-binding protein</fullName>
    </recommendedName>
</protein>
<gene>
    <name evidence="4" type="ORF">GR316_04405</name>
</gene>
<dbReference type="SUPFAM" id="SSF47729">
    <property type="entry name" value="IHF-like DNA-binding proteins"/>
    <property type="match status" value="1"/>
</dbReference>
<evidence type="ECO:0000256" key="2">
    <source>
        <dbReference type="ARBA" id="ARBA00023125"/>
    </source>
</evidence>
<feature type="compositionally biased region" description="Low complexity" evidence="3">
    <location>
        <begin position="11"/>
        <end position="22"/>
    </location>
</feature>
<dbReference type="Proteomes" id="UP000679284">
    <property type="component" value="Chromosome"/>
</dbReference>
<dbReference type="AlphaFoldDB" id="A0A8J8SKK9"/>
<dbReference type="GO" id="GO:0003677">
    <property type="term" value="F:DNA binding"/>
    <property type="evidence" value="ECO:0007669"/>
    <property type="project" value="UniProtKB-KW"/>
</dbReference>
<keyword evidence="5" id="KW-1185">Reference proteome</keyword>
<proteinExistence type="inferred from homology"/>
<comment type="similarity">
    <text evidence="1">Belongs to the bacterial histone-like protein family.</text>
</comment>
<evidence type="ECO:0000313" key="4">
    <source>
        <dbReference type="EMBL" id="QUS35576.1"/>
    </source>
</evidence>
<keyword evidence="2" id="KW-0238">DNA-binding</keyword>
<dbReference type="InterPro" id="IPR000119">
    <property type="entry name" value="Hist_DNA-bd"/>
</dbReference>